<dbReference type="Pfam" id="PF19279">
    <property type="entry name" value="YegS_C"/>
    <property type="match status" value="1"/>
</dbReference>
<feature type="domain" description="DAGKc" evidence="5">
    <location>
        <begin position="116"/>
        <end position="258"/>
    </location>
</feature>
<name>A0ABP0ULP5_9BRYO</name>
<keyword evidence="2" id="KW-0547">Nucleotide-binding</keyword>
<dbReference type="InterPro" id="IPR045540">
    <property type="entry name" value="YegS/DAGK_C"/>
</dbReference>
<dbReference type="Gene3D" id="3.40.50.10330">
    <property type="entry name" value="Probable inorganic polyphosphate/atp-NAD kinase, domain 1"/>
    <property type="match status" value="1"/>
</dbReference>
<keyword evidence="4" id="KW-0067">ATP-binding</keyword>
<dbReference type="PANTHER" id="PTHR12358">
    <property type="entry name" value="SPHINGOSINE KINASE"/>
    <property type="match status" value="1"/>
</dbReference>
<keyword evidence="1" id="KW-0808">Transferase</keyword>
<evidence type="ECO:0000256" key="2">
    <source>
        <dbReference type="ARBA" id="ARBA00022741"/>
    </source>
</evidence>
<dbReference type="SMART" id="SM00046">
    <property type="entry name" value="DAGKc"/>
    <property type="match status" value="1"/>
</dbReference>
<evidence type="ECO:0000313" key="6">
    <source>
        <dbReference type="EMBL" id="CAK9222262.1"/>
    </source>
</evidence>
<evidence type="ECO:0000313" key="7">
    <source>
        <dbReference type="Proteomes" id="UP001497512"/>
    </source>
</evidence>
<keyword evidence="3" id="KW-0418">Kinase</keyword>
<dbReference type="InterPro" id="IPR050187">
    <property type="entry name" value="Lipid_Phosphate_FormReg"/>
</dbReference>
<accession>A0ABP0ULP5</accession>
<evidence type="ECO:0000256" key="1">
    <source>
        <dbReference type="ARBA" id="ARBA00022679"/>
    </source>
</evidence>
<evidence type="ECO:0000259" key="5">
    <source>
        <dbReference type="PROSITE" id="PS50146"/>
    </source>
</evidence>
<dbReference type="InterPro" id="IPR001206">
    <property type="entry name" value="Diacylglycerol_kinase_cat_dom"/>
</dbReference>
<dbReference type="Pfam" id="PF00781">
    <property type="entry name" value="DAGK_cat"/>
    <property type="match status" value="1"/>
</dbReference>
<dbReference type="Proteomes" id="UP001497512">
    <property type="component" value="Chromosome 4"/>
</dbReference>
<sequence>MADLFKEEVQLNGAGVTVQLSKAGLLRWSGKRKNGTLMIPGDLIGFKEQQEDASSIILHTFCHYSSSSSMSQKLCGPRRGGGRRNRIRKDMLIKFANPASHKLFCDNIQEFLDACGRPKKLLVIVNPFGGDGVGRRVYTKTVEPLLQAAGITIIMKETQFQQHAKELAKSFNLSGIDGIVCVSGDGVLVEVLNGLLERLDWESAIKVPLGIVPAGTGNGMAKSVLNLSGEPCDAATATFAIIQGHKQALDVAMVAQGKVKYHSILMLSWGLVADVDFESERYRWMGRLRLDIQTIIRIVNLRRYNGSFAYIPSTGLEGTGDKNCEPDMCSMLQGAETDNDPSVLKSGHSEPQALAASEWQPVDGTFLSLMLSNVPFAGENVMSAPLAKFSDGCLDLVIMKECPRWKLFQLLLKVRSGEHIKSKYVQYFKVKAFQLTPAGRFASNTQGGYIDLDGEVLARGRGAFGDGSKDPMVYGPTIEVSIKRGLATIFRPPRPHSDSSFS</sequence>
<reference evidence="6" key="1">
    <citation type="submission" date="2024-02" db="EMBL/GenBank/DDBJ databases">
        <authorList>
            <consortium name="ELIXIR-Norway"/>
            <consortium name="Elixir Norway"/>
        </authorList>
    </citation>
    <scope>NUCLEOTIDE SEQUENCE</scope>
</reference>
<protein>
    <recommendedName>
        <fullName evidence="5">DAGKc domain-containing protein</fullName>
    </recommendedName>
</protein>
<dbReference type="InterPro" id="IPR016064">
    <property type="entry name" value="NAD/diacylglycerol_kinase_sf"/>
</dbReference>
<dbReference type="InterPro" id="IPR017438">
    <property type="entry name" value="ATP-NAD_kinase_N"/>
</dbReference>
<dbReference type="EMBL" id="OZ019896">
    <property type="protein sequence ID" value="CAK9222262.1"/>
    <property type="molecule type" value="Genomic_DNA"/>
</dbReference>
<dbReference type="PANTHER" id="PTHR12358:SF31">
    <property type="entry name" value="ACYLGLYCEROL KINASE, MITOCHONDRIAL"/>
    <property type="match status" value="1"/>
</dbReference>
<dbReference type="PROSITE" id="PS50146">
    <property type="entry name" value="DAGK"/>
    <property type="match status" value="1"/>
</dbReference>
<organism evidence="6 7">
    <name type="scientific">Sphagnum troendelagicum</name>
    <dbReference type="NCBI Taxonomy" id="128251"/>
    <lineage>
        <taxon>Eukaryota</taxon>
        <taxon>Viridiplantae</taxon>
        <taxon>Streptophyta</taxon>
        <taxon>Embryophyta</taxon>
        <taxon>Bryophyta</taxon>
        <taxon>Sphagnophytina</taxon>
        <taxon>Sphagnopsida</taxon>
        <taxon>Sphagnales</taxon>
        <taxon>Sphagnaceae</taxon>
        <taxon>Sphagnum</taxon>
    </lineage>
</organism>
<evidence type="ECO:0000256" key="3">
    <source>
        <dbReference type="ARBA" id="ARBA00022777"/>
    </source>
</evidence>
<evidence type="ECO:0000256" key="4">
    <source>
        <dbReference type="ARBA" id="ARBA00022840"/>
    </source>
</evidence>
<gene>
    <name evidence="6" type="ORF">CSSPTR1EN2_LOCUS15977</name>
</gene>
<proteinExistence type="predicted"/>
<dbReference type="SUPFAM" id="SSF111331">
    <property type="entry name" value="NAD kinase/diacylglycerol kinase-like"/>
    <property type="match status" value="1"/>
</dbReference>
<keyword evidence="7" id="KW-1185">Reference proteome</keyword>
<dbReference type="Gene3D" id="2.60.200.40">
    <property type="match status" value="1"/>
</dbReference>